<dbReference type="Proteomes" id="UP000277204">
    <property type="component" value="Unassembled WGS sequence"/>
</dbReference>
<dbReference type="EMBL" id="UZAI01012284">
    <property type="protein sequence ID" value="VDP09910.1"/>
    <property type="molecule type" value="Genomic_DNA"/>
</dbReference>
<gene>
    <name evidence="1" type="ORF">SMRZ_LOCUS14029</name>
</gene>
<evidence type="ECO:0000313" key="1">
    <source>
        <dbReference type="EMBL" id="VDP09910.1"/>
    </source>
</evidence>
<proteinExistence type="predicted"/>
<organism evidence="1 2">
    <name type="scientific">Schistosoma margrebowiei</name>
    <dbReference type="NCBI Taxonomy" id="48269"/>
    <lineage>
        <taxon>Eukaryota</taxon>
        <taxon>Metazoa</taxon>
        <taxon>Spiralia</taxon>
        <taxon>Lophotrochozoa</taxon>
        <taxon>Platyhelminthes</taxon>
        <taxon>Trematoda</taxon>
        <taxon>Digenea</taxon>
        <taxon>Strigeidida</taxon>
        <taxon>Schistosomatoidea</taxon>
        <taxon>Schistosomatidae</taxon>
        <taxon>Schistosoma</taxon>
    </lineage>
</organism>
<protein>
    <submittedName>
        <fullName evidence="1">Uncharacterized protein</fullName>
    </submittedName>
</protein>
<keyword evidence="2" id="KW-1185">Reference proteome</keyword>
<accession>A0A183MDA5</accession>
<sequence>MRASEEENDTHTKRVALMLSKQAYNAHKGWESHGPRIIKASLKTRKEGITMNIIQCYAPTNGYTTWTSPDHSTQNQIEHICINKSSGVRWKT</sequence>
<name>A0A183MDA5_9TREM</name>
<reference evidence="1 2" key="1">
    <citation type="submission" date="2018-11" db="EMBL/GenBank/DDBJ databases">
        <authorList>
            <consortium name="Pathogen Informatics"/>
        </authorList>
    </citation>
    <scope>NUCLEOTIDE SEQUENCE [LARGE SCALE GENOMIC DNA]</scope>
    <source>
        <strain evidence="1 2">Zambia</strain>
    </source>
</reference>
<evidence type="ECO:0000313" key="2">
    <source>
        <dbReference type="Proteomes" id="UP000277204"/>
    </source>
</evidence>
<dbReference type="AlphaFoldDB" id="A0A183MDA5"/>